<dbReference type="Pfam" id="PF00368">
    <property type="entry name" value="HMG-CoA_red"/>
    <property type="match status" value="1"/>
</dbReference>
<evidence type="ECO:0000256" key="3">
    <source>
        <dbReference type="RuleBase" id="RU361219"/>
    </source>
</evidence>
<dbReference type="Gene3D" id="3.90.770.10">
    <property type="entry name" value="3-hydroxy-3-methylglutaryl-coenzyme A Reductase, Chain A, domain 2"/>
    <property type="match status" value="2"/>
</dbReference>
<dbReference type="PANTHER" id="PTHR10572">
    <property type="entry name" value="3-HYDROXY-3-METHYLGLUTARYL-COENZYME A REDUCTASE"/>
    <property type="match status" value="1"/>
</dbReference>
<accession>A0A2N9KBJ5</accession>
<dbReference type="InterPro" id="IPR004553">
    <property type="entry name" value="HMG_CoA_Rdtase_bac-typ"/>
</dbReference>
<reference evidence="4 7" key="1">
    <citation type="submission" date="2018-02" db="EMBL/GenBank/DDBJ databases">
        <authorList>
            <person name="Rodrigo-Torres L."/>
            <person name="Arahal R. D."/>
            <person name="Lucena T."/>
        </authorList>
    </citation>
    <scope>NUCLEOTIDE SEQUENCE [LARGE SCALE GENOMIC DNA]</scope>
    <source>
        <strain evidence="4 7">CECT 8486</strain>
    </source>
</reference>
<dbReference type="InterPro" id="IPR009023">
    <property type="entry name" value="HMG_CoA_Rdtase_NAD(P)-bd_sf"/>
</dbReference>
<dbReference type="RefSeq" id="WP_072613054.1">
    <property type="nucleotide sequence ID" value="NZ_AP017935.1"/>
</dbReference>
<dbReference type="InterPro" id="IPR002202">
    <property type="entry name" value="HMG_CoA_Rdtase"/>
</dbReference>
<comment type="catalytic activity">
    <reaction evidence="3">
        <text>(R)-mevalonate + 2 NAD(+) + CoA = (3S)-3-hydroxy-3-methylglutaryl-CoA + 2 NADH + 2 H(+)</text>
        <dbReference type="Rhea" id="RHEA:14833"/>
        <dbReference type="ChEBI" id="CHEBI:15378"/>
        <dbReference type="ChEBI" id="CHEBI:36464"/>
        <dbReference type="ChEBI" id="CHEBI:43074"/>
        <dbReference type="ChEBI" id="CHEBI:57287"/>
        <dbReference type="ChEBI" id="CHEBI:57540"/>
        <dbReference type="ChEBI" id="CHEBI:57945"/>
        <dbReference type="EC" id="1.1.1.88"/>
    </reaction>
</comment>
<dbReference type="KEGG" id="lsu:A6B45_01610"/>
<protein>
    <recommendedName>
        <fullName evidence="3">3-hydroxy-3-methylglutaryl coenzyme A reductase</fullName>
        <shortName evidence="3">HMG-CoA reductase</shortName>
        <ecNumber evidence="3">1.1.1.88</ecNumber>
    </recommendedName>
</protein>
<evidence type="ECO:0000256" key="1">
    <source>
        <dbReference type="ARBA" id="ARBA00007661"/>
    </source>
</evidence>
<reference evidence="5 6" key="2">
    <citation type="submission" date="2018-02" db="EMBL/GenBank/DDBJ databases">
        <authorList>
            <person name="Cohen D.B."/>
            <person name="Kent A.D."/>
        </authorList>
    </citation>
    <scope>NUCLEOTIDE SEQUENCE [LARGE SCALE GENOMIC DNA]</scope>
    <source>
        <strain evidence="5 6">CECT 9216</strain>
    </source>
</reference>
<dbReference type="NCBIfam" id="TIGR00532">
    <property type="entry name" value="HMG_CoA_R_NAD"/>
    <property type="match status" value="1"/>
</dbReference>
<keyword evidence="3" id="KW-0520">NAD</keyword>
<comment type="similarity">
    <text evidence="1 3">Belongs to the HMG-CoA reductase family.</text>
</comment>
<dbReference type="EMBL" id="OKQU01000001">
    <property type="protein sequence ID" value="SPE07465.1"/>
    <property type="molecule type" value="Genomic_DNA"/>
</dbReference>
<dbReference type="GO" id="GO:0140643">
    <property type="term" value="F:hydroxymethylglutaryl-CoA reductase (NADH) activity"/>
    <property type="evidence" value="ECO:0007669"/>
    <property type="project" value="UniProtKB-EC"/>
</dbReference>
<evidence type="ECO:0000313" key="4">
    <source>
        <dbReference type="EMBL" id="SPD92186.1"/>
    </source>
</evidence>
<dbReference type="InterPro" id="IPR009029">
    <property type="entry name" value="HMG_CoA_Rdtase_sub-bd_dom_sf"/>
</dbReference>
<dbReference type="UniPathway" id="UPA00257">
    <property type="reaction ID" value="UER00367"/>
</dbReference>
<keyword evidence="7" id="KW-1185">Reference proteome</keyword>
<evidence type="ECO:0000313" key="6">
    <source>
        <dbReference type="Proteomes" id="UP000237923"/>
    </source>
</evidence>
<dbReference type="InterPro" id="IPR023074">
    <property type="entry name" value="HMG_CoA_Rdtase_cat_sf"/>
</dbReference>
<dbReference type="SUPFAM" id="SSF55035">
    <property type="entry name" value="NAD-binding domain of HMG-CoA reductase"/>
    <property type="match status" value="1"/>
</dbReference>
<evidence type="ECO:0000313" key="7">
    <source>
        <dbReference type="Proteomes" id="UP000239237"/>
    </source>
</evidence>
<dbReference type="GeneID" id="99673467"/>
<dbReference type="GO" id="GO:0015936">
    <property type="term" value="P:coenzyme A metabolic process"/>
    <property type="evidence" value="ECO:0007669"/>
    <property type="project" value="InterPro"/>
</dbReference>
<dbReference type="PROSITE" id="PS50065">
    <property type="entry name" value="HMG_COA_REDUCTASE_4"/>
    <property type="match status" value="1"/>
</dbReference>
<evidence type="ECO:0000313" key="5">
    <source>
        <dbReference type="EMBL" id="SPE07465.1"/>
    </source>
</evidence>
<dbReference type="GO" id="GO:0004420">
    <property type="term" value="F:hydroxymethylglutaryl-CoA reductase (NADPH) activity"/>
    <property type="evidence" value="ECO:0007669"/>
    <property type="project" value="InterPro"/>
</dbReference>
<dbReference type="CDD" id="cd00644">
    <property type="entry name" value="HMG-CoA_reductase_classII"/>
    <property type="match status" value="1"/>
</dbReference>
<proteinExistence type="inferred from homology"/>
<dbReference type="AlphaFoldDB" id="A0A2N9KBJ5"/>
<sequence length="401" mass="43475">MSKKFYELTPDERLLALNLKEDIRLSLSSRQSPVNAQMVENYISDFRMPMGVVHDILIDEQHFSVPMAIEEPSVVAAANNGAKMLSNGVHVIMADTAMIGQMLLIGAAGVDEFIDLHRDEIFAKAKQAKPSIYKRGGGLRDVRVRNISKTETSVDFIIDTKDAMGANIVNTILEAELPLFEKFVPLGVILSNYATNQLVTVTGDVDFERIGGREVAQKIVALNHFSKNDPYRATTENKGLFNGISAVVLATGNDWRAVEASGHAYASRDGQYRGLVTWTILNGKLHGELTLPISVGTVGGAISAMPDAKQALSIIGDVNADTLRGVILSVGLAQNLAALKSIASGGIQRGHMRMQYRALAMQVGAKTDEITAIVSRLISLSYVDASVAKKILMEIRNEPKN</sequence>
<dbReference type="PANTHER" id="PTHR10572:SF24">
    <property type="entry name" value="3-HYDROXY-3-METHYLGLUTARYL-COENZYME A REDUCTASE"/>
    <property type="match status" value="1"/>
</dbReference>
<dbReference type="Gene3D" id="1.10.8.660">
    <property type="match status" value="1"/>
</dbReference>
<dbReference type="Proteomes" id="UP000237923">
    <property type="component" value="Unassembled WGS sequence"/>
</dbReference>
<keyword evidence="2 3" id="KW-0560">Oxidoreductase</keyword>
<evidence type="ECO:0000256" key="2">
    <source>
        <dbReference type="ARBA" id="ARBA00023002"/>
    </source>
</evidence>
<dbReference type="PRINTS" id="PR00071">
    <property type="entry name" value="HMGCOARDTASE"/>
</dbReference>
<organism evidence="5 6">
    <name type="scientific">Leuconostoc suionicum</name>
    <dbReference type="NCBI Taxonomy" id="1511761"/>
    <lineage>
        <taxon>Bacteria</taxon>
        <taxon>Bacillati</taxon>
        <taxon>Bacillota</taxon>
        <taxon>Bacilli</taxon>
        <taxon>Lactobacillales</taxon>
        <taxon>Lactobacillaceae</taxon>
        <taxon>Leuconostoc</taxon>
    </lineage>
</organism>
<dbReference type="EC" id="1.1.1.88" evidence="3"/>
<dbReference type="EMBL" id="OKQR01000001">
    <property type="protein sequence ID" value="SPD92186.1"/>
    <property type="molecule type" value="Genomic_DNA"/>
</dbReference>
<dbReference type="Proteomes" id="UP000239237">
    <property type="component" value="Unassembled WGS sequence"/>
</dbReference>
<gene>
    <name evidence="5" type="primary">mvaA</name>
    <name evidence="4" type="ORF">LES8486_01196</name>
    <name evidence="5" type="ORF">LES9216_01343</name>
</gene>
<name>A0A2N9KBJ5_9LACO</name>
<dbReference type="SUPFAM" id="SSF56542">
    <property type="entry name" value="Substrate-binding domain of HMG-CoA reductase"/>
    <property type="match status" value="1"/>
</dbReference>
<comment type="pathway">
    <text evidence="3">Metabolic intermediate metabolism; (R)-mevalonate degradation; (S)-3-hydroxy-3-methylglutaryl-CoA from (R)-mevalonate: step 1/1.</text>
</comment>